<gene>
    <name evidence="2" type="ORF">N7482_008496</name>
</gene>
<dbReference type="EMBL" id="JAPQKN010000006">
    <property type="protein sequence ID" value="KAJ5157396.1"/>
    <property type="molecule type" value="Genomic_DNA"/>
</dbReference>
<feature type="signal peptide" evidence="1">
    <location>
        <begin position="1"/>
        <end position="18"/>
    </location>
</feature>
<dbReference type="PROSITE" id="PS00175">
    <property type="entry name" value="PG_MUTASE"/>
    <property type="match status" value="1"/>
</dbReference>
<dbReference type="OrthoDB" id="425925at2759"/>
<dbReference type="GeneID" id="81429796"/>
<dbReference type="InterPro" id="IPR029033">
    <property type="entry name" value="His_PPase_superfam"/>
</dbReference>
<accession>A0A9W9HTW5</accession>
<evidence type="ECO:0000313" key="2">
    <source>
        <dbReference type="EMBL" id="KAJ5157396.1"/>
    </source>
</evidence>
<name>A0A9W9HTW5_9EURO</name>
<protein>
    <recommendedName>
        <fullName evidence="4">Phosphoglycerate mutase family protein</fullName>
    </recommendedName>
</protein>
<organism evidence="2 3">
    <name type="scientific">Penicillium canariense</name>
    <dbReference type="NCBI Taxonomy" id="189055"/>
    <lineage>
        <taxon>Eukaryota</taxon>
        <taxon>Fungi</taxon>
        <taxon>Dikarya</taxon>
        <taxon>Ascomycota</taxon>
        <taxon>Pezizomycotina</taxon>
        <taxon>Eurotiomycetes</taxon>
        <taxon>Eurotiomycetidae</taxon>
        <taxon>Eurotiales</taxon>
        <taxon>Aspergillaceae</taxon>
        <taxon>Penicillium</taxon>
    </lineage>
</organism>
<keyword evidence="1" id="KW-0732">Signal</keyword>
<evidence type="ECO:0008006" key="4">
    <source>
        <dbReference type="Google" id="ProtNLM"/>
    </source>
</evidence>
<reference evidence="2" key="2">
    <citation type="journal article" date="2023" name="IMA Fungus">
        <title>Comparative genomic study of the Penicillium genus elucidates a diverse pangenome and 15 lateral gene transfer events.</title>
        <authorList>
            <person name="Petersen C."/>
            <person name="Sorensen T."/>
            <person name="Nielsen M.R."/>
            <person name="Sondergaard T.E."/>
            <person name="Sorensen J.L."/>
            <person name="Fitzpatrick D.A."/>
            <person name="Frisvad J.C."/>
            <person name="Nielsen K.L."/>
        </authorList>
    </citation>
    <scope>NUCLEOTIDE SEQUENCE</scope>
    <source>
        <strain evidence="2">IBT 26290</strain>
    </source>
</reference>
<dbReference type="GO" id="GO:0003824">
    <property type="term" value="F:catalytic activity"/>
    <property type="evidence" value="ECO:0007669"/>
    <property type="project" value="InterPro"/>
</dbReference>
<dbReference type="Proteomes" id="UP001149163">
    <property type="component" value="Unassembled WGS sequence"/>
</dbReference>
<dbReference type="AlphaFoldDB" id="A0A9W9HTW5"/>
<feature type="chain" id="PRO_5040877288" description="Phosphoglycerate mutase family protein" evidence="1">
    <location>
        <begin position="19"/>
        <end position="184"/>
    </location>
</feature>
<sequence>MLHSAILCLCLFLAAVSASSPPKVFIIRHGEKPANPDDHGLTWDGIKRSQCLREVFGEHSGYDIGHIMAPTVKWNGEHRRAYMTVLPVANDLGLEIDTHCSRKDTKCVADAIRSYDGPGNILIAWRHKNMGAIQEHLGSSDPVEYPEDRFDLIWTIPFSYEEITDIKSEFCPGLDSSPGLIAQY</sequence>
<dbReference type="RefSeq" id="XP_056540385.1">
    <property type="nucleotide sequence ID" value="XM_056690620.1"/>
</dbReference>
<evidence type="ECO:0000313" key="3">
    <source>
        <dbReference type="Proteomes" id="UP001149163"/>
    </source>
</evidence>
<comment type="caution">
    <text evidence="2">The sequence shown here is derived from an EMBL/GenBank/DDBJ whole genome shotgun (WGS) entry which is preliminary data.</text>
</comment>
<reference evidence="2" key="1">
    <citation type="submission" date="2022-11" db="EMBL/GenBank/DDBJ databases">
        <authorList>
            <person name="Petersen C."/>
        </authorList>
    </citation>
    <scope>NUCLEOTIDE SEQUENCE</scope>
    <source>
        <strain evidence="2">IBT 26290</strain>
    </source>
</reference>
<proteinExistence type="predicted"/>
<dbReference type="SUPFAM" id="SSF53254">
    <property type="entry name" value="Phosphoglycerate mutase-like"/>
    <property type="match status" value="1"/>
</dbReference>
<evidence type="ECO:0000256" key="1">
    <source>
        <dbReference type="SAM" id="SignalP"/>
    </source>
</evidence>
<dbReference type="InterPro" id="IPR001345">
    <property type="entry name" value="PG/BPGM_mutase_AS"/>
</dbReference>
<keyword evidence="3" id="KW-1185">Reference proteome</keyword>